<dbReference type="SUPFAM" id="SSF111347">
    <property type="entry name" value="Rap/Ran-GAP"/>
    <property type="match status" value="1"/>
</dbReference>
<dbReference type="EMBL" id="KB445555">
    <property type="protein sequence ID" value="EMC96199.1"/>
    <property type="molecule type" value="Genomic_DNA"/>
</dbReference>
<protein>
    <recommendedName>
        <fullName evidence="3">Rap-GAP domain-containing protein</fullName>
    </recommendedName>
</protein>
<feature type="region of interest" description="Disordered" evidence="2">
    <location>
        <begin position="1"/>
        <end position="20"/>
    </location>
</feature>
<keyword evidence="1" id="KW-0343">GTPase activation</keyword>
<dbReference type="InterPro" id="IPR035974">
    <property type="entry name" value="Rap/Ran-GAP_sf"/>
</dbReference>
<dbReference type="GO" id="GO:0005096">
    <property type="term" value="F:GTPase activator activity"/>
    <property type="evidence" value="ECO:0007669"/>
    <property type="project" value="UniProtKB-KW"/>
</dbReference>
<dbReference type="InterPro" id="IPR027107">
    <property type="entry name" value="Tuberin/Ral-act_asu"/>
</dbReference>
<dbReference type="Pfam" id="PF11864">
    <property type="entry name" value="DUF3384"/>
    <property type="match status" value="1"/>
</dbReference>
<sequence>MDPDDSSTSSALRRSIGPSHELPTTTLSGCDVAPFEPWVCELLTLEIRRHMRGGDAQDETNPDHLGLRTSTLESAINNASQLLQQQAKWFTPQALARLLGAVCEAKSTTSSATLQAALHFVNTAFTYALLPVACISEIVRFLAQAYYSASRAQRTRKLGAAVWSTVTRLLESHIGELLVEAFLTALSDNAESRSGFSTTTGALMLMLEMLRSRKEGMPLINPTILILRLEQLTSRTMDAVILEHVAELLAELLASDARVSLLRGDGGWSKVLNVALQCSRISLLSTLLGLKDFPMEPSAFNTYFELCLQLGHEMTEESWRSGLAHRWPLAASEQKPEHYRALIPQLFAFARNEQQLRALSERGLITHQLLNGSHSLVTIEMGRAYAKLLKDFTTSAAVKHTLAEMLIQLYLAQPNQPIFDLLCEVASFSFDVASFLFGLRADITGVIYTRYDALSERLTATGTASITPNPTLMTWHAAILNAFRRGADNWDVYHCFLQQTKYLVGNHTFFAGQMAFIKEVQATIRGVLQSSSFTEPPLHTGLGKAYIISHLIQTLVASLSYHRAMSQDEITDLVSLFNDTAGSRDHTVSIACIHALTVCCYEVPDIMSKYMEDVVDKMTKMVTQRYLAIHVLQFLSGLSRLPDLYHNFTVNDYKKIFAVCYNYLQTTRGVQTIAERRQTPTSERSSATTKDEEAFPEYVYALAHHVITFWYMSLQQQHRDQLKPYITGCLTYDVDGQAHIEDQGLVTVDMMDRKDAEASGDITSSLNGSNLHFDHWEGRLVERQRLAGMLLISTKTSLRSGRSLVTVRRPSGTTHRLVTPAIGSAVRTKATVQSDVGDFLSIVPADDHGITYGTITVPSNFSTLGTGGVVTLPEDDAVTRAIRSFDRTSALDSHKAGVMYIGERQTTADRVFLNISGSTDYREFVSGLGTVERLKGAGFNTQGLDRSNDADGEHVMVWRYNDVTELVYHVTTMMPNDDDTHENTGRKKRHVGNDHVTIIFNNSGIPHDFNTLYNMFPGQLTYVYIVIAPSARTNFMQARTENVHTDKRDRFYTVQVFTRPDYPNLSAAAEEKVVSGASLPGMVRSLALNECIMSLMWTQRNDSAQYPSSWRSRMDQLRRLRERYGGKAA</sequence>
<dbReference type="PANTHER" id="PTHR10063">
    <property type="entry name" value="TUBERIN"/>
    <property type="match status" value="1"/>
</dbReference>
<feature type="compositionally biased region" description="Polar residues" evidence="2">
    <location>
        <begin position="1"/>
        <end position="12"/>
    </location>
</feature>
<name>M2NAN2_BAUPA</name>
<dbReference type="OrthoDB" id="19311at2759"/>
<dbReference type="SUPFAM" id="SSF48371">
    <property type="entry name" value="ARM repeat"/>
    <property type="match status" value="1"/>
</dbReference>
<dbReference type="PANTHER" id="PTHR10063:SF0">
    <property type="entry name" value="TUBERIN"/>
    <property type="match status" value="1"/>
</dbReference>
<dbReference type="Gene3D" id="3.40.50.11210">
    <property type="entry name" value="Rap/Ran-GAP"/>
    <property type="match status" value="1"/>
</dbReference>
<evidence type="ECO:0000259" key="3">
    <source>
        <dbReference type="PROSITE" id="PS50085"/>
    </source>
</evidence>
<dbReference type="GO" id="GO:0051056">
    <property type="term" value="P:regulation of small GTPase mediated signal transduction"/>
    <property type="evidence" value="ECO:0007669"/>
    <property type="project" value="InterPro"/>
</dbReference>
<evidence type="ECO:0000313" key="4">
    <source>
        <dbReference type="EMBL" id="EMC96199.1"/>
    </source>
</evidence>
<evidence type="ECO:0000256" key="1">
    <source>
        <dbReference type="ARBA" id="ARBA00022468"/>
    </source>
</evidence>
<dbReference type="HOGENOM" id="CLU_272247_0_0_1"/>
<dbReference type="OMA" id="RHGLKEY"/>
<dbReference type="InterPro" id="IPR018515">
    <property type="entry name" value="Tuberin-type_domain"/>
</dbReference>
<dbReference type="RefSeq" id="XP_007676028.1">
    <property type="nucleotide sequence ID" value="XM_007677838.1"/>
</dbReference>
<organism evidence="4 5">
    <name type="scientific">Baudoinia panamericana (strain UAMH 10762)</name>
    <name type="common">Angels' share fungus</name>
    <name type="synonym">Baudoinia compniacensis (strain UAMH 10762)</name>
    <dbReference type="NCBI Taxonomy" id="717646"/>
    <lineage>
        <taxon>Eukaryota</taxon>
        <taxon>Fungi</taxon>
        <taxon>Dikarya</taxon>
        <taxon>Ascomycota</taxon>
        <taxon>Pezizomycotina</taxon>
        <taxon>Dothideomycetes</taxon>
        <taxon>Dothideomycetidae</taxon>
        <taxon>Mycosphaerellales</taxon>
        <taxon>Teratosphaeriaceae</taxon>
        <taxon>Baudoinia</taxon>
    </lineage>
</organism>
<dbReference type="KEGG" id="bcom:BAUCODRAFT_33548"/>
<keyword evidence="5" id="KW-1185">Reference proteome</keyword>
<dbReference type="InterPro" id="IPR000331">
    <property type="entry name" value="Rap/Ran_GAP_dom"/>
</dbReference>
<accession>M2NAN2</accession>
<feature type="domain" description="Rap-GAP" evidence="3">
    <location>
        <begin position="882"/>
        <end position="1128"/>
    </location>
</feature>
<reference evidence="4 5" key="1">
    <citation type="journal article" date="2012" name="PLoS Pathog.">
        <title>Diverse lifestyles and strategies of plant pathogenesis encoded in the genomes of eighteen Dothideomycetes fungi.</title>
        <authorList>
            <person name="Ohm R.A."/>
            <person name="Feau N."/>
            <person name="Henrissat B."/>
            <person name="Schoch C.L."/>
            <person name="Horwitz B.A."/>
            <person name="Barry K.W."/>
            <person name="Condon B.J."/>
            <person name="Copeland A.C."/>
            <person name="Dhillon B."/>
            <person name="Glaser F."/>
            <person name="Hesse C.N."/>
            <person name="Kosti I."/>
            <person name="LaButti K."/>
            <person name="Lindquist E.A."/>
            <person name="Lucas S."/>
            <person name="Salamov A.A."/>
            <person name="Bradshaw R.E."/>
            <person name="Ciuffetti L."/>
            <person name="Hamelin R.C."/>
            <person name="Kema G.H.J."/>
            <person name="Lawrence C."/>
            <person name="Scott J.A."/>
            <person name="Spatafora J.W."/>
            <person name="Turgeon B.G."/>
            <person name="de Wit P.J.G.M."/>
            <person name="Zhong S."/>
            <person name="Goodwin S.B."/>
            <person name="Grigoriev I.V."/>
        </authorList>
    </citation>
    <scope>NUCLEOTIDE SEQUENCE [LARGE SCALE GENOMIC DNA]</scope>
    <source>
        <strain evidence="4 5">UAMH 10762</strain>
    </source>
</reference>
<dbReference type="eggNOG" id="KOG3687">
    <property type="taxonomic scope" value="Eukaryota"/>
</dbReference>
<dbReference type="STRING" id="717646.M2NAN2"/>
<dbReference type="Proteomes" id="UP000011761">
    <property type="component" value="Unassembled WGS sequence"/>
</dbReference>
<dbReference type="GeneID" id="19112156"/>
<evidence type="ECO:0000313" key="5">
    <source>
        <dbReference type="Proteomes" id="UP000011761"/>
    </source>
</evidence>
<dbReference type="Pfam" id="PF03542">
    <property type="entry name" value="Tuberin"/>
    <property type="match status" value="1"/>
</dbReference>
<dbReference type="InterPro" id="IPR024584">
    <property type="entry name" value="Tuberin_N"/>
</dbReference>
<proteinExistence type="predicted"/>
<evidence type="ECO:0000256" key="2">
    <source>
        <dbReference type="SAM" id="MobiDB-lite"/>
    </source>
</evidence>
<dbReference type="Pfam" id="PF02145">
    <property type="entry name" value="Rap_GAP"/>
    <property type="match status" value="1"/>
</dbReference>
<dbReference type="GO" id="GO:0005634">
    <property type="term" value="C:nucleus"/>
    <property type="evidence" value="ECO:0007669"/>
    <property type="project" value="InterPro"/>
</dbReference>
<dbReference type="GO" id="GO:0033596">
    <property type="term" value="C:TSC1-TSC2 complex"/>
    <property type="evidence" value="ECO:0007669"/>
    <property type="project" value="TreeGrafter"/>
</dbReference>
<dbReference type="PROSITE" id="PS50085">
    <property type="entry name" value="RAPGAP"/>
    <property type="match status" value="1"/>
</dbReference>
<dbReference type="AlphaFoldDB" id="M2NAN2"/>
<dbReference type="GO" id="GO:0032007">
    <property type="term" value="P:negative regulation of TOR signaling"/>
    <property type="evidence" value="ECO:0007669"/>
    <property type="project" value="TreeGrafter"/>
</dbReference>
<dbReference type="InterPro" id="IPR016024">
    <property type="entry name" value="ARM-type_fold"/>
</dbReference>
<gene>
    <name evidence="4" type="ORF">BAUCODRAFT_33548</name>
</gene>